<dbReference type="Proteomes" id="UP000688137">
    <property type="component" value="Unassembled WGS sequence"/>
</dbReference>
<gene>
    <name evidence="1" type="ORF">PPRIM_AZ9-3.1.T0800167</name>
</gene>
<proteinExistence type="predicted"/>
<keyword evidence="2" id="KW-1185">Reference proteome</keyword>
<accession>A0A8S1NE78</accession>
<protein>
    <submittedName>
        <fullName evidence="1">Uncharacterized protein</fullName>
    </submittedName>
</protein>
<dbReference type="EMBL" id="CAJJDM010000083">
    <property type="protein sequence ID" value="CAD8088261.1"/>
    <property type="molecule type" value="Genomic_DNA"/>
</dbReference>
<organism evidence="1 2">
    <name type="scientific">Paramecium primaurelia</name>
    <dbReference type="NCBI Taxonomy" id="5886"/>
    <lineage>
        <taxon>Eukaryota</taxon>
        <taxon>Sar</taxon>
        <taxon>Alveolata</taxon>
        <taxon>Ciliophora</taxon>
        <taxon>Intramacronucleata</taxon>
        <taxon>Oligohymenophorea</taxon>
        <taxon>Peniculida</taxon>
        <taxon>Parameciidae</taxon>
        <taxon>Paramecium</taxon>
    </lineage>
</organism>
<reference evidence="1" key="1">
    <citation type="submission" date="2021-01" db="EMBL/GenBank/DDBJ databases">
        <authorList>
            <consortium name="Genoscope - CEA"/>
            <person name="William W."/>
        </authorList>
    </citation>
    <scope>NUCLEOTIDE SEQUENCE</scope>
</reference>
<evidence type="ECO:0000313" key="1">
    <source>
        <dbReference type="EMBL" id="CAD8088261.1"/>
    </source>
</evidence>
<dbReference type="OMA" id="KIQIMKP"/>
<dbReference type="AlphaFoldDB" id="A0A8S1NE78"/>
<sequence>MSSESNKKPIVIIPQTTMNIRRLEIEQVDQSDDLEASSEKISEQQSDDPFLNFVASYSLFTNNSEDTQLELSQVLQQLNDKISIIKPPSNHLLDFHQQLQIKENQINELVDTLKQLPDSKLFSCIQDVEKLYYRLSVDFQEELRTAQKLRIV</sequence>
<evidence type="ECO:0000313" key="2">
    <source>
        <dbReference type="Proteomes" id="UP000688137"/>
    </source>
</evidence>
<name>A0A8S1NE78_PARPR</name>
<comment type="caution">
    <text evidence="1">The sequence shown here is derived from an EMBL/GenBank/DDBJ whole genome shotgun (WGS) entry which is preliminary data.</text>
</comment>